<protein>
    <submittedName>
        <fullName evidence="1">Uncharacterized protein</fullName>
    </submittedName>
</protein>
<dbReference type="EMBL" id="ML736287">
    <property type="protein sequence ID" value="KAE8374352.1"/>
    <property type="molecule type" value="Genomic_DNA"/>
</dbReference>
<dbReference type="OrthoDB" id="4504735at2759"/>
<evidence type="ECO:0000313" key="2">
    <source>
        <dbReference type="Proteomes" id="UP000326198"/>
    </source>
</evidence>
<proteinExistence type="predicted"/>
<accession>A0A5N7AWY7</accession>
<sequence length="110" mass="12178">MAAKLKNGKDIPYNEGFVCGAETSTSGRFVTHVLNPIARVAEKLGYENTLTGWTAAGKMLSWPPNTADPQKELKEKHSIPDYTLISLSQTETRAFEEAMYLWGTNLVLCI</sequence>
<keyword evidence="2" id="KW-1185">Reference proteome</keyword>
<gene>
    <name evidence="1" type="ORF">BDV26DRAFT_296056</name>
</gene>
<dbReference type="Proteomes" id="UP000326198">
    <property type="component" value="Unassembled WGS sequence"/>
</dbReference>
<organism evidence="1 2">
    <name type="scientific">Aspergillus bertholletiae</name>
    <dbReference type="NCBI Taxonomy" id="1226010"/>
    <lineage>
        <taxon>Eukaryota</taxon>
        <taxon>Fungi</taxon>
        <taxon>Dikarya</taxon>
        <taxon>Ascomycota</taxon>
        <taxon>Pezizomycotina</taxon>
        <taxon>Eurotiomycetes</taxon>
        <taxon>Eurotiomycetidae</taxon>
        <taxon>Eurotiales</taxon>
        <taxon>Aspergillaceae</taxon>
        <taxon>Aspergillus</taxon>
        <taxon>Aspergillus subgen. Circumdati</taxon>
    </lineage>
</organism>
<evidence type="ECO:0000313" key="1">
    <source>
        <dbReference type="EMBL" id="KAE8374352.1"/>
    </source>
</evidence>
<name>A0A5N7AWY7_9EURO</name>
<reference evidence="1 2" key="1">
    <citation type="submission" date="2019-04" db="EMBL/GenBank/DDBJ databases">
        <title>Friends and foes A comparative genomics studyof 23 Aspergillus species from section Flavi.</title>
        <authorList>
            <consortium name="DOE Joint Genome Institute"/>
            <person name="Kjaerbolling I."/>
            <person name="Vesth T."/>
            <person name="Frisvad J.C."/>
            <person name="Nybo J.L."/>
            <person name="Theobald S."/>
            <person name="Kildgaard S."/>
            <person name="Isbrandt T."/>
            <person name="Kuo A."/>
            <person name="Sato A."/>
            <person name="Lyhne E.K."/>
            <person name="Kogle M.E."/>
            <person name="Wiebenga A."/>
            <person name="Kun R.S."/>
            <person name="Lubbers R.J."/>
            <person name="Makela M.R."/>
            <person name="Barry K."/>
            <person name="Chovatia M."/>
            <person name="Clum A."/>
            <person name="Daum C."/>
            <person name="Haridas S."/>
            <person name="He G."/>
            <person name="LaButti K."/>
            <person name="Lipzen A."/>
            <person name="Mondo S."/>
            <person name="Riley R."/>
            <person name="Salamov A."/>
            <person name="Simmons B.A."/>
            <person name="Magnuson J.K."/>
            <person name="Henrissat B."/>
            <person name="Mortensen U.H."/>
            <person name="Larsen T.O."/>
            <person name="Devries R.P."/>
            <person name="Grigoriev I.V."/>
            <person name="Machida M."/>
            <person name="Baker S.E."/>
            <person name="Andersen M.R."/>
        </authorList>
    </citation>
    <scope>NUCLEOTIDE SEQUENCE [LARGE SCALE GENOMIC DNA]</scope>
    <source>
        <strain evidence="1 2">IBT 29228</strain>
    </source>
</reference>
<dbReference type="AlphaFoldDB" id="A0A5N7AWY7"/>